<dbReference type="GO" id="GO:0005524">
    <property type="term" value="F:ATP binding"/>
    <property type="evidence" value="ECO:0007669"/>
    <property type="project" value="UniProtKB-KW"/>
</dbReference>
<comment type="subunit">
    <text evidence="2 6">Heterotrimer of A, B and C subunits.</text>
</comment>
<dbReference type="HOGENOM" id="CLU_105899_1_2_9"/>
<dbReference type="PATRIC" id="fig|883113.3.peg.497"/>
<name>H3NI67_9LACT</name>
<sequence length="99" mass="11085">MITRDDVKHVAQLAKLSFDEETLDQFTPAMQDIIHMVEKLQAVNTDGVKPTFHGNQLHNVYREDIAVQNDHYQDLLANAPAAQDGYIQVPVIIEEGEGA</sequence>
<dbReference type="RefSeq" id="WP_006308506.1">
    <property type="nucleotide sequence ID" value="NZ_JH601133.1"/>
</dbReference>
<evidence type="ECO:0000256" key="3">
    <source>
        <dbReference type="ARBA" id="ARBA00024799"/>
    </source>
</evidence>
<comment type="caution">
    <text evidence="7">The sequence shown here is derived from an EMBL/GenBank/DDBJ whole genome shotgun (WGS) entry which is preliminary data.</text>
</comment>
<accession>H3NI67</accession>
<dbReference type="OrthoDB" id="9813938at2"/>
<keyword evidence="6" id="KW-0436">Ligase</keyword>
<dbReference type="NCBIfam" id="TIGR00135">
    <property type="entry name" value="gatC"/>
    <property type="match status" value="1"/>
</dbReference>
<keyword evidence="6" id="KW-0067">ATP-binding</keyword>
<dbReference type="Gene3D" id="1.10.20.60">
    <property type="entry name" value="Glu-tRNAGln amidotransferase C subunit, N-terminal domain"/>
    <property type="match status" value="1"/>
</dbReference>
<reference evidence="7 8" key="1">
    <citation type="submission" date="2012-01" db="EMBL/GenBank/DDBJ databases">
        <title>The Genome Sequence of Facklamia languida CCUG 37842.</title>
        <authorList>
            <consortium name="The Broad Institute Genome Sequencing Platform"/>
            <person name="Earl A."/>
            <person name="Ward D."/>
            <person name="Feldgarden M."/>
            <person name="Gevers D."/>
            <person name="Huys G."/>
            <person name="Young S.K."/>
            <person name="Zeng Q."/>
            <person name="Gargeya S."/>
            <person name="Fitzgerald M."/>
            <person name="Haas B."/>
            <person name="Abouelleil A."/>
            <person name="Alvarado L."/>
            <person name="Arachchi H.M."/>
            <person name="Berlin A."/>
            <person name="Chapman S.B."/>
            <person name="Gearin G."/>
            <person name="Goldberg J."/>
            <person name="Griggs A."/>
            <person name="Gujja S."/>
            <person name="Hansen M."/>
            <person name="Heiman D."/>
            <person name="Howarth C."/>
            <person name="Larimer J."/>
            <person name="Lui A."/>
            <person name="MacDonald P.J.P."/>
            <person name="McCowen C."/>
            <person name="Montmayeur A."/>
            <person name="Murphy C."/>
            <person name="Neiman D."/>
            <person name="Pearson M."/>
            <person name="Priest M."/>
            <person name="Roberts A."/>
            <person name="Saif S."/>
            <person name="Shea T."/>
            <person name="Sisk P."/>
            <person name="Stolte C."/>
            <person name="Sykes S."/>
            <person name="Wortman J."/>
            <person name="Nusbaum C."/>
            <person name="Birren B."/>
        </authorList>
    </citation>
    <scope>NUCLEOTIDE SEQUENCE [LARGE SCALE GENOMIC DNA]</scope>
    <source>
        <strain evidence="7 8">CCUG 37842</strain>
    </source>
</reference>
<dbReference type="EC" id="6.3.5.-" evidence="6"/>
<comment type="catalytic activity">
    <reaction evidence="4 6">
        <text>L-aspartyl-tRNA(Asn) + L-glutamine + ATP + H2O = L-asparaginyl-tRNA(Asn) + L-glutamate + ADP + phosphate + 2 H(+)</text>
        <dbReference type="Rhea" id="RHEA:14513"/>
        <dbReference type="Rhea" id="RHEA-COMP:9674"/>
        <dbReference type="Rhea" id="RHEA-COMP:9677"/>
        <dbReference type="ChEBI" id="CHEBI:15377"/>
        <dbReference type="ChEBI" id="CHEBI:15378"/>
        <dbReference type="ChEBI" id="CHEBI:29985"/>
        <dbReference type="ChEBI" id="CHEBI:30616"/>
        <dbReference type="ChEBI" id="CHEBI:43474"/>
        <dbReference type="ChEBI" id="CHEBI:58359"/>
        <dbReference type="ChEBI" id="CHEBI:78515"/>
        <dbReference type="ChEBI" id="CHEBI:78516"/>
        <dbReference type="ChEBI" id="CHEBI:456216"/>
    </reaction>
</comment>
<evidence type="ECO:0000313" key="8">
    <source>
        <dbReference type="Proteomes" id="UP000006190"/>
    </source>
</evidence>
<comment type="catalytic activity">
    <reaction evidence="5 6">
        <text>L-glutamyl-tRNA(Gln) + L-glutamine + ATP + H2O = L-glutaminyl-tRNA(Gln) + L-glutamate + ADP + phosphate + H(+)</text>
        <dbReference type="Rhea" id="RHEA:17521"/>
        <dbReference type="Rhea" id="RHEA-COMP:9681"/>
        <dbReference type="Rhea" id="RHEA-COMP:9684"/>
        <dbReference type="ChEBI" id="CHEBI:15377"/>
        <dbReference type="ChEBI" id="CHEBI:15378"/>
        <dbReference type="ChEBI" id="CHEBI:29985"/>
        <dbReference type="ChEBI" id="CHEBI:30616"/>
        <dbReference type="ChEBI" id="CHEBI:43474"/>
        <dbReference type="ChEBI" id="CHEBI:58359"/>
        <dbReference type="ChEBI" id="CHEBI:78520"/>
        <dbReference type="ChEBI" id="CHEBI:78521"/>
        <dbReference type="ChEBI" id="CHEBI:456216"/>
    </reaction>
</comment>
<dbReference type="eggNOG" id="COG0721">
    <property type="taxonomic scope" value="Bacteria"/>
</dbReference>
<evidence type="ECO:0000256" key="4">
    <source>
        <dbReference type="ARBA" id="ARBA00047380"/>
    </source>
</evidence>
<evidence type="ECO:0000256" key="5">
    <source>
        <dbReference type="ARBA" id="ARBA00047913"/>
    </source>
</evidence>
<proteinExistence type="inferred from homology"/>
<dbReference type="GO" id="GO:0070681">
    <property type="term" value="P:glutaminyl-tRNAGln biosynthesis via transamidation"/>
    <property type="evidence" value="ECO:0007669"/>
    <property type="project" value="TreeGrafter"/>
</dbReference>
<dbReference type="HAMAP" id="MF_00122">
    <property type="entry name" value="GatC"/>
    <property type="match status" value="1"/>
</dbReference>
<organism evidence="7 8">
    <name type="scientific">Facklamia languida CCUG 37842</name>
    <dbReference type="NCBI Taxonomy" id="883113"/>
    <lineage>
        <taxon>Bacteria</taxon>
        <taxon>Bacillati</taxon>
        <taxon>Bacillota</taxon>
        <taxon>Bacilli</taxon>
        <taxon>Lactobacillales</taxon>
        <taxon>Aerococcaceae</taxon>
        <taxon>Facklamia</taxon>
    </lineage>
</organism>
<evidence type="ECO:0000256" key="2">
    <source>
        <dbReference type="ARBA" id="ARBA00011123"/>
    </source>
</evidence>
<dbReference type="GO" id="GO:0016740">
    <property type="term" value="F:transferase activity"/>
    <property type="evidence" value="ECO:0007669"/>
    <property type="project" value="UniProtKB-KW"/>
</dbReference>
<dbReference type="Proteomes" id="UP000006190">
    <property type="component" value="Unassembled WGS sequence"/>
</dbReference>
<dbReference type="GO" id="GO:0050567">
    <property type="term" value="F:glutaminyl-tRNA synthase (glutamine-hydrolyzing) activity"/>
    <property type="evidence" value="ECO:0007669"/>
    <property type="project" value="UniProtKB-UniRule"/>
</dbReference>
<keyword evidence="7" id="KW-0808">Transferase</keyword>
<dbReference type="SUPFAM" id="SSF141000">
    <property type="entry name" value="Glu-tRNAGln amidotransferase C subunit"/>
    <property type="match status" value="1"/>
</dbReference>
<comment type="function">
    <text evidence="3 6">Allows the formation of correctly charged Asn-tRNA(Asn) or Gln-tRNA(Gln) through the transamidation of misacylated Asp-tRNA(Asn) or Glu-tRNA(Gln) in organisms which lack either or both of asparaginyl-tRNA or glutaminyl-tRNA synthetases. The reaction takes place in the presence of glutamine and ATP through an activated phospho-Asp-tRNA(Asn) or phospho-Glu-tRNA(Gln).</text>
</comment>
<dbReference type="STRING" id="883113.HMPREF9708_00495"/>
<evidence type="ECO:0000256" key="1">
    <source>
        <dbReference type="ARBA" id="ARBA00010757"/>
    </source>
</evidence>
<keyword evidence="6" id="KW-0648">Protein biosynthesis</keyword>
<dbReference type="GO" id="GO:0050566">
    <property type="term" value="F:asparaginyl-tRNA synthase (glutamine-hydrolyzing) activity"/>
    <property type="evidence" value="ECO:0007669"/>
    <property type="project" value="RHEA"/>
</dbReference>
<protein>
    <recommendedName>
        <fullName evidence="6">Aspartyl/glutamyl-tRNA(Asn/Gln) amidotransferase subunit C</fullName>
        <shortName evidence="6">Asp/Glu-ADT subunit C</shortName>
        <ecNumber evidence="6">6.3.5.-</ecNumber>
    </recommendedName>
</protein>
<comment type="similarity">
    <text evidence="1 6">Belongs to the GatC family.</text>
</comment>
<keyword evidence="8" id="KW-1185">Reference proteome</keyword>
<dbReference type="PANTHER" id="PTHR15004:SF0">
    <property type="entry name" value="GLUTAMYL-TRNA(GLN) AMIDOTRANSFERASE SUBUNIT C, MITOCHONDRIAL"/>
    <property type="match status" value="1"/>
</dbReference>
<dbReference type="InterPro" id="IPR003837">
    <property type="entry name" value="GatC"/>
</dbReference>
<dbReference type="InterPro" id="IPR036113">
    <property type="entry name" value="Asp/Glu-ADT_sf_sub_c"/>
</dbReference>
<dbReference type="GO" id="GO:0006450">
    <property type="term" value="P:regulation of translational fidelity"/>
    <property type="evidence" value="ECO:0007669"/>
    <property type="project" value="InterPro"/>
</dbReference>
<evidence type="ECO:0000256" key="6">
    <source>
        <dbReference type="HAMAP-Rule" id="MF_00122"/>
    </source>
</evidence>
<dbReference type="EMBL" id="AGEG01000003">
    <property type="protein sequence ID" value="EHR37866.1"/>
    <property type="molecule type" value="Genomic_DNA"/>
</dbReference>
<keyword evidence="6" id="KW-0547">Nucleotide-binding</keyword>
<evidence type="ECO:0000313" key="7">
    <source>
        <dbReference type="EMBL" id="EHR37866.1"/>
    </source>
</evidence>
<dbReference type="Pfam" id="PF02686">
    <property type="entry name" value="GatC"/>
    <property type="match status" value="1"/>
</dbReference>
<dbReference type="GO" id="GO:0006412">
    <property type="term" value="P:translation"/>
    <property type="evidence" value="ECO:0007669"/>
    <property type="project" value="UniProtKB-UniRule"/>
</dbReference>
<gene>
    <name evidence="6" type="primary">gatC</name>
    <name evidence="7" type="ORF">HMPREF9708_00495</name>
</gene>
<dbReference type="PANTHER" id="PTHR15004">
    <property type="entry name" value="GLUTAMYL-TRNA(GLN) AMIDOTRANSFERASE SUBUNIT C, MITOCHONDRIAL"/>
    <property type="match status" value="1"/>
</dbReference>
<dbReference type="AlphaFoldDB" id="H3NI67"/>